<comment type="cofactor">
    <cofactor evidence="1">
        <name>Mg(2+)</name>
        <dbReference type="ChEBI" id="CHEBI:18420"/>
    </cofactor>
</comment>
<protein>
    <recommendedName>
        <fullName evidence="3">phosphoenolpyruvate carboxylase</fullName>
        <ecNumber evidence="3">4.1.1.31</ecNumber>
    </recommendedName>
</protein>
<keyword evidence="4" id="KW-0460">Magnesium</keyword>
<evidence type="ECO:0000256" key="7">
    <source>
        <dbReference type="ARBA" id="ARBA00048995"/>
    </source>
</evidence>
<sequence>MREEIEDLPLDEAIPLIRYCSHYLNLSGIAETHHRVRTGRQRERQSGSFQDIFAQMIAKGVTQAELYSHICEQHVEVVLTAHPTQVNRRTLQYKHTKIETCLERNDRPDLTAEERALNLEDLVREVTSLWATDELRRSKPTVLDEARGGLHIIEQSLWNAVPAYLRRLSYALKDHTGRPLPLDATPITFASWMGGDRDGNPNVTAQVTMDVSRLGRWMAADLFLREIDALRFELSMGQCSTELRAVVEELQLGGEMDVAGGRVTASVHGTPSSHMQAAHTLPSDSRTSLGGVLHRQQHSLDAQNNVTENMRNLGMVTGMLPQNVDGTIDSVALPSVHLPHAKERKSFMSFGPFASQSPKTTPQAAAAVISSPGPSTAPGEGSSSDKRASSVEWLIRETTPQSSPAKPPAAAVAAAAGGASALGSTAPSLERRPQTQKAAQVATPYRVLLGDVRAKLVNTRRRMEDLLAGNAALDEECFQHPEELIEPLLLCYRSLHDTNQGVVADGRLLDLIRRAYTFGLTLMKLDLRQESDRHAEALTAVTNYLGLGSYSEWDEQKKQEWLVQELQGRRPLVPRNFPCNEKVQEVIQTFRAAAVLGADSLAAYVISMAQSAADVLAVELLQREALQAVHGDQGLAPGTLRVVPLFETVRDLDNAGKVLRQLFSNEWYMNHLRTNHSSHQEVMIGYSDSGKDAGRLSATWGLYKAQEDIVRVCEEFRIKVTLFHGRGGSVGRGGGPMHLAIQSQPPGSVQGRLRITEQGEMVQAKFGIPAVTLRQLEVYTTAVTMATLSPPDSARNEEWRRIMDQMAETSKSAYRSVVQQDPNFIPYFKQATPESELGNLNIGSRPTRRKKTVDLSGLRAIPWIFAWTQTRFVLPAWLGCGVAFREAIDQGKLPMLREMYAHWPYFASTLDLVEMVLAKANLKIAKLYDDRLVDDELKPLGEQLRRQMQETQDTLLQITGEAKLGDNNKVLFRLIADREAYLAPINVLQVELLRRLRLEPDNCRLRDALLIAINGVASGMRNTG</sequence>
<dbReference type="GO" id="GO:0006099">
    <property type="term" value="P:tricarboxylic acid cycle"/>
    <property type="evidence" value="ECO:0007669"/>
    <property type="project" value="InterPro"/>
</dbReference>
<dbReference type="InterPro" id="IPR018129">
    <property type="entry name" value="PEP_COase_Lys_AS"/>
</dbReference>
<feature type="compositionally biased region" description="Polar residues" evidence="10">
    <location>
        <begin position="354"/>
        <end position="363"/>
    </location>
</feature>
<name>A0A7S3BLD6_9VIRI</name>
<evidence type="ECO:0000256" key="5">
    <source>
        <dbReference type="ARBA" id="ARBA00023239"/>
    </source>
</evidence>
<dbReference type="PROSITE" id="PS00781">
    <property type="entry name" value="PEPCASE_1"/>
    <property type="match status" value="1"/>
</dbReference>
<dbReference type="PANTHER" id="PTHR30523">
    <property type="entry name" value="PHOSPHOENOLPYRUVATE CARBOXYLASE"/>
    <property type="match status" value="1"/>
</dbReference>
<dbReference type="EC" id="4.1.1.31" evidence="3"/>
<dbReference type="Gene3D" id="1.20.1440.90">
    <property type="entry name" value="Phosphoenolpyruvate/pyruvate domain"/>
    <property type="match status" value="2"/>
</dbReference>
<evidence type="ECO:0000313" key="11">
    <source>
        <dbReference type="EMBL" id="CAE0136543.1"/>
    </source>
</evidence>
<evidence type="ECO:0000256" key="9">
    <source>
        <dbReference type="PROSITE-ProRule" id="PRU10112"/>
    </source>
</evidence>
<dbReference type="AlphaFoldDB" id="A0A7S3BLD6"/>
<dbReference type="SUPFAM" id="SSF51621">
    <property type="entry name" value="Phosphoenolpyruvate/pyruvate domain"/>
    <property type="match status" value="2"/>
</dbReference>
<gene>
    <name evidence="11" type="ORF">PSIN1315_LOCUS5957</name>
</gene>
<keyword evidence="6" id="KW-0120">Carbon dioxide fixation</keyword>
<feature type="active site" evidence="9">
    <location>
        <position position="691"/>
    </location>
</feature>
<dbReference type="InterPro" id="IPR033129">
    <property type="entry name" value="PEPCASE_His_AS"/>
</dbReference>
<accession>A0A7S3BLD6</accession>
<dbReference type="PRINTS" id="PR00150">
    <property type="entry name" value="PEPCARBXLASE"/>
</dbReference>
<evidence type="ECO:0000256" key="1">
    <source>
        <dbReference type="ARBA" id="ARBA00001946"/>
    </source>
</evidence>
<feature type="active site" evidence="8">
    <location>
        <position position="82"/>
    </location>
</feature>
<comment type="similarity">
    <text evidence="2">Belongs to the PEPCase type 1 family.</text>
</comment>
<comment type="catalytic activity">
    <reaction evidence="7">
        <text>oxaloacetate + phosphate = phosphoenolpyruvate + hydrogencarbonate</text>
        <dbReference type="Rhea" id="RHEA:28370"/>
        <dbReference type="ChEBI" id="CHEBI:16452"/>
        <dbReference type="ChEBI" id="CHEBI:17544"/>
        <dbReference type="ChEBI" id="CHEBI:43474"/>
        <dbReference type="ChEBI" id="CHEBI:58702"/>
        <dbReference type="EC" id="4.1.1.31"/>
    </reaction>
</comment>
<dbReference type="GO" id="GO:0005829">
    <property type="term" value="C:cytosol"/>
    <property type="evidence" value="ECO:0007669"/>
    <property type="project" value="TreeGrafter"/>
</dbReference>
<evidence type="ECO:0000256" key="3">
    <source>
        <dbReference type="ARBA" id="ARBA00012305"/>
    </source>
</evidence>
<feature type="region of interest" description="Disordered" evidence="10">
    <location>
        <begin position="269"/>
        <end position="289"/>
    </location>
</feature>
<dbReference type="PANTHER" id="PTHR30523:SF6">
    <property type="entry name" value="PHOSPHOENOLPYRUVATE CARBOXYLASE"/>
    <property type="match status" value="1"/>
</dbReference>
<evidence type="ECO:0000256" key="6">
    <source>
        <dbReference type="ARBA" id="ARBA00023300"/>
    </source>
</evidence>
<dbReference type="InterPro" id="IPR022805">
    <property type="entry name" value="PEP_COase_bac/pln-type"/>
</dbReference>
<dbReference type="InterPro" id="IPR021135">
    <property type="entry name" value="PEP_COase"/>
</dbReference>
<dbReference type="HAMAP" id="MF_00595">
    <property type="entry name" value="PEPcase_type1"/>
    <property type="match status" value="1"/>
</dbReference>
<evidence type="ECO:0000256" key="4">
    <source>
        <dbReference type="ARBA" id="ARBA00022842"/>
    </source>
</evidence>
<dbReference type="GO" id="GO:0015977">
    <property type="term" value="P:carbon fixation"/>
    <property type="evidence" value="ECO:0007669"/>
    <property type="project" value="UniProtKB-KW"/>
</dbReference>
<evidence type="ECO:0000256" key="2">
    <source>
        <dbReference type="ARBA" id="ARBA00008346"/>
    </source>
</evidence>
<dbReference type="InterPro" id="IPR015813">
    <property type="entry name" value="Pyrv/PenolPyrv_kinase-like_dom"/>
</dbReference>
<dbReference type="PROSITE" id="PS00393">
    <property type="entry name" value="PEPCASE_2"/>
    <property type="match status" value="1"/>
</dbReference>
<organism evidence="11">
    <name type="scientific">Prasinoderma singulare</name>
    <dbReference type="NCBI Taxonomy" id="676789"/>
    <lineage>
        <taxon>Eukaryota</taxon>
        <taxon>Viridiplantae</taxon>
        <taxon>Prasinodermophyta</taxon>
        <taxon>Prasinodermophyceae</taxon>
        <taxon>Prasinodermales</taxon>
        <taxon>Prasinodermaceae</taxon>
        <taxon>Prasinoderma</taxon>
    </lineage>
</organism>
<dbReference type="GO" id="GO:0008964">
    <property type="term" value="F:phosphoenolpyruvate carboxylase activity"/>
    <property type="evidence" value="ECO:0007669"/>
    <property type="project" value="UniProtKB-EC"/>
</dbReference>
<evidence type="ECO:0000256" key="8">
    <source>
        <dbReference type="PROSITE-ProRule" id="PRU10111"/>
    </source>
</evidence>
<reference evidence="11" key="1">
    <citation type="submission" date="2021-01" db="EMBL/GenBank/DDBJ databases">
        <authorList>
            <person name="Corre E."/>
            <person name="Pelletier E."/>
            <person name="Niang G."/>
            <person name="Scheremetjew M."/>
            <person name="Finn R."/>
            <person name="Kale V."/>
            <person name="Holt S."/>
            <person name="Cochrane G."/>
            <person name="Meng A."/>
            <person name="Brown T."/>
            <person name="Cohen L."/>
        </authorList>
    </citation>
    <scope>NUCLEOTIDE SEQUENCE</scope>
    <source>
        <strain evidence="11">RCC927</strain>
    </source>
</reference>
<dbReference type="EMBL" id="HBHY01009262">
    <property type="protein sequence ID" value="CAE0136543.1"/>
    <property type="molecule type" value="Transcribed_RNA"/>
</dbReference>
<dbReference type="Pfam" id="PF00311">
    <property type="entry name" value="PEPcase"/>
    <property type="match status" value="2"/>
</dbReference>
<feature type="region of interest" description="Disordered" evidence="10">
    <location>
        <begin position="350"/>
        <end position="389"/>
    </location>
</feature>
<evidence type="ECO:0000256" key="10">
    <source>
        <dbReference type="SAM" id="MobiDB-lite"/>
    </source>
</evidence>
<proteinExistence type="inferred from homology"/>
<keyword evidence="5" id="KW-0456">Lyase</keyword>